<dbReference type="InterPro" id="IPR004107">
    <property type="entry name" value="Integrase_SAM-like_N"/>
</dbReference>
<dbReference type="InterPro" id="IPR002104">
    <property type="entry name" value="Integrase_catalytic"/>
</dbReference>
<evidence type="ECO:0000256" key="4">
    <source>
        <dbReference type="ARBA" id="ARBA00023172"/>
    </source>
</evidence>
<dbReference type="NCBIfam" id="TIGR02249">
    <property type="entry name" value="integrase_gron"/>
    <property type="match status" value="1"/>
</dbReference>
<dbReference type="Pfam" id="PF00589">
    <property type="entry name" value="Phage_integrase"/>
    <property type="match status" value="1"/>
</dbReference>
<evidence type="ECO:0000256" key="5">
    <source>
        <dbReference type="PROSITE-ProRule" id="PRU01248"/>
    </source>
</evidence>
<protein>
    <submittedName>
        <fullName evidence="8">Integron integrase</fullName>
    </submittedName>
</protein>
<sequence>MRDFTSHIDAPPPPKLLDRMRAHLRTQHYSIRTEQVYVDWARRFILFHGKRHPQEMGSAEVAAFLSYLAVERQVSASTQNQAKAALLYLYKRVLDSDLPWLDEVVQAKRPQRLPVVLTPSEVRELLLHMEGTTGLVAQLLYGTGMRLMEALRLRVKDVEFSRREIVVREGKGNKDRVTVLPENLLAPLRAQLEKARVLHEKDLAAGLGRVYLPHALAVKYADADRSWAWQWVFPSQVRALDPRPDARTGTAIERRHHIYPESVQRAVREATRLARIDKPVSPHVLRHSFATHLLQAGYDIRTVQELLGHADVSTTMIYTHVLNKGGRGILSPLDAL</sequence>
<gene>
    <name evidence="8" type="ORF">ACFO6X_11905</name>
</gene>
<dbReference type="EMBL" id="JBHSHJ010000009">
    <property type="protein sequence ID" value="MFC4789682.1"/>
    <property type="molecule type" value="Genomic_DNA"/>
</dbReference>
<keyword evidence="9" id="KW-1185">Reference proteome</keyword>
<evidence type="ECO:0000259" key="7">
    <source>
        <dbReference type="PROSITE" id="PS51900"/>
    </source>
</evidence>
<dbReference type="PROSITE" id="PS51900">
    <property type="entry name" value="CB"/>
    <property type="match status" value="1"/>
</dbReference>
<dbReference type="InterPro" id="IPR011946">
    <property type="entry name" value="Integrase_integron-type"/>
</dbReference>
<reference evidence="9" key="1">
    <citation type="journal article" date="2019" name="Int. J. Syst. Evol. Microbiol.">
        <title>The Global Catalogue of Microorganisms (GCM) 10K type strain sequencing project: providing services to taxonomists for standard genome sequencing and annotation.</title>
        <authorList>
            <consortium name="The Broad Institute Genomics Platform"/>
            <consortium name="The Broad Institute Genome Sequencing Center for Infectious Disease"/>
            <person name="Wu L."/>
            <person name="Ma J."/>
        </authorList>
    </citation>
    <scope>NUCLEOTIDE SEQUENCE [LARGE SCALE GENOMIC DNA]</scope>
    <source>
        <strain evidence="9">CCUG 49452</strain>
    </source>
</reference>
<evidence type="ECO:0000259" key="6">
    <source>
        <dbReference type="PROSITE" id="PS51898"/>
    </source>
</evidence>
<keyword evidence="4" id="KW-0233">DNA recombination</keyword>
<evidence type="ECO:0000313" key="9">
    <source>
        <dbReference type="Proteomes" id="UP001596001"/>
    </source>
</evidence>
<proteinExistence type="inferred from homology"/>
<dbReference type="RefSeq" id="WP_382433293.1">
    <property type="nucleotide sequence ID" value="NZ_JBHSHJ010000009.1"/>
</dbReference>
<evidence type="ECO:0000313" key="8">
    <source>
        <dbReference type="EMBL" id="MFC4789682.1"/>
    </source>
</evidence>
<dbReference type="InterPro" id="IPR013762">
    <property type="entry name" value="Integrase-like_cat_sf"/>
</dbReference>
<name>A0ABV9QG53_9BURK</name>
<dbReference type="Proteomes" id="UP001596001">
    <property type="component" value="Unassembled WGS sequence"/>
</dbReference>
<feature type="domain" description="Core-binding (CB)" evidence="7">
    <location>
        <begin position="11"/>
        <end position="94"/>
    </location>
</feature>
<comment type="similarity">
    <text evidence="1">Belongs to the 'phage' integrase family.</text>
</comment>
<dbReference type="InterPro" id="IPR044068">
    <property type="entry name" value="CB"/>
</dbReference>
<organism evidence="8 9">
    <name type="scientific">Giesbergeria sinuosa</name>
    <dbReference type="NCBI Taxonomy" id="80883"/>
    <lineage>
        <taxon>Bacteria</taxon>
        <taxon>Pseudomonadati</taxon>
        <taxon>Pseudomonadota</taxon>
        <taxon>Betaproteobacteria</taxon>
        <taxon>Burkholderiales</taxon>
        <taxon>Comamonadaceae</taxon>
        <taxon>Giesbergeria</taxon>
    </lineage>
</organism>
<dbReference type="SUPFAM" id="SSF56349">
    <property type="entry name" value="DNA breaking-rejoining enzymes"/>
    <property type="match status" value="1"/>
</dbReference>
<dbReference type="Gene3D" id="1.10.443.10">
    <property type="entry name" value="Intergrase catalytic core"/>
    <property type="match status" value="1"/>
</dbReference>
<dbReference type="PANTHER" id="PTHR30349">
    <property type="entry name" value="PHAGE INTEGRASE-RELATED"/>
    <property type="match status" value="1"/>
</dbReference>
<accession>A0ABV9QG53</accession>
<dbReference type="InterPro" id="IPR010998">
    <property type="entry name" value="Integrase_recombinase_N"/>
</dbReference>
<evidence type="ECO:0000256" key="1">
    <source>
        <dbReference type="ARBA" id="ARBA00008857"/>
    </source>
</evidence>
<keyword evidence="2" id="KW-0229">DNA integration</keyword>
<dbReference type="PANTHER" id="PTHR30349:SF64">
    <property type="entry name" value="PROPHAGE INTEGRASE INTD-RELATED"/>
    <property type="match status" value="1"/>
</dbReference>
<feature type="domain" description="Tyr recombinase" evidence="6">
    <location>
        <begin position="112"/>
        <end position="331"/>
    </location>
</feature>
<keyword evidence="3 5" id="KW-0238">DNA-binding</keyword>
<dbReference type="Pfam" id="PF13495">
    <property type="entry name" value="Phage_int_SAM_4"/>
    <property type="match status" value="1"/>
</dbReference>
<dbReference type="Gene3D" id="1.10.150.130">
    <property type="match status" value="1"/>
</dbReference>
<dbReference type="InterPro" id="IPR011010">
    <property type="entry name" value="DNA_brk_join_enz"/>
</dbReference>
<comment type="caution">
    <text evidence="8">The sequence shown here is derived from an EMBL/GenBank/DDBJ whole genome shotgun (WGS) entry which is preliminary data.</text>
</comment>
<dbReference type="InterPro" id="IPR050090">
    <property type="entry name" value="Tyrosine_recombinase_XerCD"/>
</dbReference>
<evidence type="ECO:0000256" key="2">
    <source>
        <dbReference type="ARBA" id="ARBA00022908"/>
    </source>
</evidence>
<evidence type="ECO:0000256" key="3">
    <source>
        <dbReference type="ARBA" id="ARBA00023125"/>
    </source>
</evidence>
<dbReference type="CDD" id="cd01193">
    <property type="entry name" value="INT_IntI_C"/>
    <property type="match status" value="1"/>
</dbReference>
<dbReference type="PROSITE" id="PS51898">
    <property type="entry name" value="TYR_RECOMBINASE"/>
    <property type="match status" value="1"/>
</dbReference>